<dbReference type="AlphaFoldDB" id="A0A8H9LAC9"/>
<evidence type="ECO:0000256" key="1">
    <source>
        <dbReference type="SAM" id="MobiDB-lite"/>
    </source>
</evidence>
<proteinExistence type="predicted"/>
<organism evidence="2 3">
    <name type="scientific">Deinococcus arenae</name>
    <dbReference type="NCBI Taxonomy" id="1452751"/>
    <lineage>
        <taxon>Bacteria</taxon>
        <taxon>Thermotogati</taxon>
        <taxon>Deinococcota</taxon>
        <taxon>Deinococci</taxon>
        <taxon>Deinococcales</taxon>
        <taxon>Deinococcaceae</taxon>
        <taxon>Deinococcus</taxon>
    </lineage>
</organism>
<name>A0A8H9LAC9_9DEIO</name>
<comment type="caution">
    <text evidence="2">The sequence shown here is derived from an EMBL/GenBank/DDBJ whole genome shotgun (WGS) entry which is preliminary data.</text>
</comment>
<protein>
    <submittedName>
        <fullName evidence="2">Uncharacterized protein</fullName>
    </submittedName>
</protein>
<dbReference type="EMBL" id="BMQG01000023">
    <property type="protein sequence ID" value="GGM57756.1"/>
    <property type="molecule type" value="Genomic_DNA"/>
</dbReference>
<reference evidence="3" key="1">
    <citation type="journal article" date="2019" name="Int. J. Syst. Evol. Microbiol.">
        <title>The Global Catalogue of Microorganisms (GCM) 10K type strain sequencing project: providing services to taxonomists for standard genome sequencing and annotation.</title>
        <authorList>
            <consortium name="The Broad Institute Genomics Platform"/>
            <consortium name="The Broad Institute Genome Sequencing Center for Infectious Disease"/>
            <person name="Wu L."/>
            <person name="Ma J."/>
        </authorList>
    </citation>
    <scope>NUCLEOTIDE SEQUENCE [LARGE SCALE GENOMIC DNA]</scope>
    <source>
        <strain evidence="3">JCM 31047</strain>
    </source>
</reference>
<evidence type="ECO:0000313" key="2">
    <source>
        <dbReference type="EMBL" id="GGM57756.1"/>
    </source>
</evidence>
<evidence type="ECO:0000313" key="3">
    <source>
        <dbReference type="Proteomes" id="UP000600547"/>
    </source>
</evidence>
<keyword evidence="3" id="KW-1185">Reference proteome</keyword>
<feature type="region of interest" description="Disordered" evidence="1">
    <location>
        <begin position="220"/>
        <end position="239"/>
    </location>
</feature>
<sequence>MAGMIAAFLNPEETLLHAGTDDLDRVASGLSALLRGAELIPVTALDEEELLNVPAAFTSWQVLLHGAALLDPDGAEDPAWRRLTIETLDAAQGALELAAQAAGHVSALAQLGLDLTRTERHGRLLRVELRHPHGLPMPLDQAERELRDWLTEGPLRDTLRLERTPDALRVLPRDLRPELAVNYLLSQLDAEFTLGVSALPSDAAFLALCDYAMLPGSATLLDPAPAEGPGDSPDDRWDT</sequence>
<dbReference type="Proteomes" id="UP000600547">
    <property type="component" value="Unassembled WGS sequence"/>
</dbReference>
<accession>A0A8H9LAC9</accession>
<gene>
    <name evidence="2" type="ORF">GCM10008956_36810</name>
</gene>